<dbReference type="Gene3D" id="1.10.287.470">
    <property type="entry name" value="Helix hairpin bin"/>
    <property type="match status" value="1"/>
</dbReference>
<evidence type="ECO:0000256" key="3">
    <source>
        <dbReference type="ARBA" id="ARBA00022448"/>
    </source>
</evidence>
<dbReference type="InterPro" id="IPR058627">
    <property type="entry name" value="MdtA-like_C"/>
</dbReference>
<dbReference type="NCBIfam" id="TIGR01730">
    <property type="entry name" value="RND_mfp"/>
    <property type="match status" value="1"/>
</dbReference>
<evidence type="ECO:0000256" key="1">
    <source>
        <dbReference type="ARBA" id="ARBA00004196"/>
    </source>
</evidence>
<evidence type="ECO:0000259" key="4">
    <source>
        <dbReference type="Pfam" id="PF25876"/>
    </source>
</evidence>
<protein>
    <submittedName>
        <fullName evidence="7">Hemolysin D</fullName>
    </submittedName>
    <submittedName>
        <fullName evidence="8">Multidrug resistance protein MexA</fullName>
    </submittedName>
</protein>
<dbReference type="Pfam" id="PF25876">
    <property type="entry name" value="HH_MFP_RND"/>
    <property type="match status" value="1"/>
</dbReference>
<evidence type="ECO:0000313" key="8">
    <source>
        <dbReference type="EMBL" id="VYU29739.1"/>
    </source>
</evidence>
<dbReference type="AlphaFoldDB" id="A0A6N3DRJ6"/>
<dbReference type="InterPro" id="IPR006143">
    <property type="entry name" value="RND_pump_MFP"/>
</dbReference>
<dbReference type="PANTHER" id="PTHR30469">
    <property type="entry name" value="MULTIDRUG RESISTANCE PROTEIN MDTA"/>
    <property type="match status" value="1"/>
</dbReference>
<evidence type="ECO:0000259" key="6">
    <source>
        <dbReference type="Pfam" id="PF25967"/>
    </source>
</evidence>
<dbReference type="SUPFAM" id="SSF111369">
    <property type="entry name" value="HlyD-like secretion proteins"/>
    <property type="match status" value="1"/>
</dbReference>
<dbReference type="Proteomes" id="UP001055114">
    <property type="component" value="Unassembled WGS sequence"/>
</dbReference>
<evidence type="ECO:0000259" key="5">
    <source>
        <dbReference type="Pfam" id="PF25917"/>
    </source>
</evidence>
<dbReference type="InterPro" id="IPR058624">
    <property type="entry name" value="MdtA-like_HH"/>
</dbReference>
<dbReference type="EMBL" id="CACRUV010000021">
    <property type="protein sequence ID" value="VYU29739.1"/>
    <property type="molecule type" value="Genomic_DNA"/>
</dbReference>
<evidence type="ECO:0000313" key="7">
    <source>
        <dbReference type="EMBL" id="GKH71667.1"/>
    </source>
</evidence>
<keyword evidence="3" id="KW-0813">Transport</keyword>
<dbReference type="Gene3D" id="2.40.50.100">
    <property type="match status" value="1"/>
</dbReference>
<sequence length="353" mass="39259">MQVIMNGKLIPVFVLAALMSCSQPPVKEQGPRPVKLAEVTSLNLVEKSFSGVVSPDQFSDLAFKMSGPLISLKVDEGQKVRTGQVVAEIDPQDFKWEYEAKKASFQTAEAQLQRAKKLLSKQAISKQEYETTEASYSNAKAAFEYAQNQLEQTKLRAPFDGFIQKKYVENYQKVQAGQGIVCLINPNKLQIQYTMPETNITYFSTPYQIYVEFDNYKGIRFKAKVKEYVEASPDGSGVPVFLYIDDPEFNLNKYKVAVGFSCRVVLHIESASFNEGAVLAPLSAIVASEENNDKFVFVYNAQSQKVERRQIEESGLVGKDNVIITKGLKAGDLVVSAGATRLVEGQQVKVLTD</sequence>
<evidence type="ECO:0000256" key="2">
    <source>
        <dbReference type="ARBA" id="ARBA00009477"/>
    </source>
</evidence>
<feature type="domain" description="Multidrug resistance protein MdtA-like C-terminal permuted SH3" evidence="6">
    <location>
        <begin position="277"/>
        <end position="339"/>
    </location>
</feature>
<dbReference type="PANTHER" id="PTHR30469:SF20">
    <property type="entry name" value="EFFLUX RND TRANSPORTER PERIPLASMIC ADAPTOR SUBUNIT"/>
    <property type="match status" value="1"/>
</dbReference>
<dbReference type="GO" id="GO:0015562">
    <property type="term" value="F:efflux transmembrane transporter activity"/>
    <property type="evidence" value="ECO:0007669"/>
    <property type="project" value="TreeGrafter"/>
</dbReference>
<accession>A0A6N3DRJ6</accession>
<dbReference type="Pfam" id="PF25917">
    <property type="entry name" value="BSH_RND"/>
    <property type="match status" value="1"/>
</dbReference>
<name>A0A6N3DRJ6_9BACT</name>
<proteinExistence type="inferred from homology"/>
<dbReference type="Gene3D" id="2.40.420.20">
    <property type="match status" value="1"/>
</dbReference>
<organism evidence="8">
    <name type="scientific">Parabacteroides merdae</name>
    <dbReference type="NCBI Taxonomy" id="46503"/>
    <lineage>
        <taxon>Bacteria</taxon>
        <taxon>Pseudomonadati</taxon>
        <taxon>Bacteroidota</taxon>
        <taxon>Bacteroidia</taxon>
        <taxon>Bacteroidales</taxon>
        <taxon>Tannerellaceae</taxon>
        <taxon>Parabacteroides</taxon>
    </lineage>
</organism>
<reference evidence="7" key="2">
    <citation type="submission" date="2022-01" db="EMBL/GenBank/DDBJ databases">
        <title>Novel bile acid biosynthetic pathways are enriched in the microbiome of centenarians.</title>
        <authorList>
            <person name="Sato Y."/>
            <person name="Atarashi K."/>
            <person name="Plichta R.D."/>
            <person name="Arai Y."/>
            <person name="Sasajima S."/>
            <person name="Kearney M.S."/>
            <person name="Suda W."/>
            <person name="Takeshita K."/>
            <person name="Sasaki T."/>
            <person name="Okamoto S."/>
            <person name="Skelly N.A."/>
            <person name="Okamura Y."/>
            <person name="Vlamakis H."/>
            <person name="Li Y."/>
            <person name="Tanoue T."/>
            <person name="Takei H."/>
            <person name="Nittono H."/>
            <person name="Narushima S."/>
            <person name="Irie J."/>
            <person name="Itoh H."/>
            <person name="Moriya K."/>
            <person name="Sugiura Y."/>
            <person name="Suematsu M."/>
            <person name="Moritoki N."/>
            <person name="Shibata S."/>
            <person name="Littman R.D."/>
            <person name="Fischbach A.M."/>
            <person name="Uwamino Y."/>
            <person name="Inoue T."/>
            <person name="Honda A."/>
            <person name="Hattori M."/>
            <person name="Murai T."/>
            <person name="Xavier J.R."/>
            <person name="Hirose N."/>
            <person name="Honda K."/>
        </authorList>
    </citation>
    <scope>NUCLEOTIDE SEQUENCE</scope>
    <source>
        <strain evidence="7">CE91-St3</strain>
    </source>
</reference>
<dbReference type="Gene3D" id="2.40.30.170">
    <property type="match status" value="1"/>
</dbReference>
<dbReference type="InterPro" id="IPR058625">
    <property type="entry name" value="MdtA-like_BSH"/>
</dbReference>
<dbReference type="GO" id="GO:1990281">
    <property type="term" value="C:efflux pump complex"/>
    <property type="evidence" value="ECO:0007669"/>
    <property type="project" value="TreeGrafter"/>
</dbReference>
<dbReference type="EMBL" id="BQNZ01000001">
    <property type="protein sequence ID" value="GKH71667.1"/>
    <property type="molecule type" value="Genomic_DNA"/>
</dbReference>
<feature type="domain" description="Multidrug resistance protein MdtA-like barrel-sandwich hybrid" evidence="5">
    <location>
        <begin position="64"/>
        <end position="179"/>
    </location>
</feature>
<gene>
    <name evidence="8" type="primary">mexA_1</name>
    <name evidence="7" type="ORF">CE91St3_15300</name>
    <name evidence="8" type="ORF">PMLFYP103_01717</name>
</gene>
<dbReference type="Pfam" id="PF25967">
    <property type="entry name" value="RND-MFP_C"/>
    <property type="match status" value="1"/>
</dbReference>
<reference evidence="8" key="1">
    <citation type="submission" date="2019-11" db="EMBL/GenBank/DDBJ databases">
        <authorList>
            <person name="Feng L."/>
        </authorList>
    </citation>
    <scope>NUCLEOTIDE SEQUENCE</scope>
    <source>
        <strain evidence="8">PmerdaeLFYP103</strain>
    </source>
</reference>
<feature type="domain" description="Multidrug resistance protein MdtA-like alpha-helical hairpin" evidence="4">
    <location>
        <begin position="101"/>
        <end position="153"/>
    </location>
</feature>
<comment type="similarity">
    <text evidence="2">Belongs to the membrane fusion protein (MFP) (TC 8.A.1) family.</text>
</comment>
<comment type="subcellular location">
    <subcellularLocation>
        <location evidence="1">Cell envelope</location>
    </subcellularLocation>
</comment>